<dbReference type="AlphaFoldDB" id="W7AI33"/>
<keyword evidence="4" id="KW-1185">Reference proteome</keyword>
<proteinExistence type="predicted"/>
<dbReference type="GeneID" id="20039952"/>
<dbReference type="Proteomes" id="UP000030640">
    <property type="component" value="Unassembled WGS sequence"/>
</dbReference>
<dbReference type="NCBIfam" id="TIGR01639">
    <property type="entry name" value="P_fal_TIGR01639"/>
    <property type="match status" value="1"/>
</dbReference>
<evidence type="ECO:0000313" key="4">
    <source>
        <dbReference type="Proteomes" id="UP000030640"/>
    </source>
</evidence>
<dbReference type="InterPro" id="IPR006526">
    <property type="entry name" value="Export_prot_PHISTa/b/c"/>
</dbReference>
<reference evidence="3 4" key="1">
    <citation type="submission" date="2013-02" db="EMBL/GenBank/DDBJ databases">
        <title>The Genome Sequence of Plasmodium inui San Antonio 1.</title>
        <authorList>
            <consortium name="The Broad Institute Genome Sequencing Platform"/>
            <consortium name="The Broad Institute Genome Sequencing Center for Infectious Disease"/>
            <person name="Neafsey D."/>
            <person name="Cheeseman I."/>
            <person name="Volkman S."/>
            <person name="Adams J."/>
            <person name="Walker B."/>
            <person name="Young S.K."/>
            <person name="Zeng Q."/>
            <person name="Gargeya S."/>
            <person name="Fitzgerald M."/>
            <person name="Haas B."/>
            <person name="Abouelleil A."/>
            <person name="Alvarado L."/>
            <person name="Arachchi H.M."/>
            <person name="Berlin A.M."/>
            <person name="Chapman S.B."/>
            <person name="Dewar J."/>
            <person name="Goldberg J."/>
            <person name="Griggs A."/>
            <person name="Gujja S."/>
            <person name="Hansen M."/>
            <person name="Howarth C."/>
            <person name="Imamovic A."/>
            <person name="Larimer J."/>
            <person name="McCowan C."/>
            <person name="Murphy C."/>
            <person name="Neiman D."/>
            <person name="Pearson M."/>
            <person name="Priest M."/>
            <person name="Roberts A."/>
            <person name="Saif S."/>
            <person name="Shea T."/>
            <person name="Sisk P."/>
            <person name="Sykes S."/>
            <person name="Wortman J."/>
            <person name="Nusbaum C."/>
            <person name="Birren B."/>
        </authorList>
    </citation>
    <scope>NUCLEOTIDE SEQUENCE [LARGE SCALE GENOMIC DNA]</scope>
    <source>
        <strain evidence="3 4">San Antonio 1</strain>
    </source>
</reference>
<evidence type="ECO:0000259" key="2">
    <source>
        <dbReference type="Pfam" id="PF09687"/>
    </source>
</evidence>
<dbReference type="PANTHER" id="PTHR36193:SF23">
    <property type="entry name" value="PHISTB DOMAIN-CONTAINING RESA-LIKE PROTEIN 1"/>
    <property type="match status" value="1"/>
</dbReference>
<dbReference type="InterPro" id="IPR044885">
    <property type="entry name" value="PRESA_N_sf"/>
</dbReference>
<feature type="transmembrane region" description="Helical" evidence="1">
    <location>
        <begin position="21"/>
        <end position="38"/>
    </location>
</feature>
<dbReference type="InterPro" id="IPR019111">
    <property type="entry name" value="PRESA_N"/>
</dbReference>
<dbReference type="PANTHER" id="PTHR36193">
    <property type="entry name" value="PHISTB DOMAIN-CONTAINING RESA-LIKE PROTEIN 1"/>
    <property type="match status" value="1"/>
</dbReference>
<dbReference type="Gene3D" id="6.10.280.180">
    <property type="entry name" value="Plasmodium RESA, N-terminal helical domain"/>
    <property type="match status" value="1"/>
</dbReference>
<dbReference type="VEuPathDB" id="PlasmoDB:C922_04678"/>
<feature type="domain" description="Plasmodium RESA N-terminal" evidence="2">
    <location>
        <begin position="151"/>
        <end position="269"/>
    </location>
</feature>
<keyword evidence="1" id="KW-0472">Membrane</keyword>
<dbReference type="Pfam" id="PF09687">
    <property type="entry name" value="PRESAN"/>
    <property type="match status" value="1"/>
</dbReference>
<keyword evidence="1" id="KW-0812">Transmembrane</keyword>
<evidence type="ECO:0000256" key="1">
    <source>
        <dbReference type="SAM" id="Phobius"/>
    </source>
</evidence>
<dbReference type="OrthoDB" id="380659at2759"/>
<dbReference type="EMBL" id="KI965486">
    <property type="protein sequence ID" value="EUD64946.1"/>
    <property type="molecule type" value="Genomic_DNA"/>
</dbReference>
<evidence type="ECO:0000313" key="3">
    <source>
        <dbReference type="EMBL" id="EUD64946.1"/>
    </source>
</evidence>
<name>W7AI33_9APIC</name>
<protein>
    <recommendedName>
        <fullName evidence="2">Plasmodium RESA N-terminal domain-containing protein</fullName>
    </recommendedName>
</protein>
<organism evidence="3 4">
    <name type="scientific">Plasmodium inui San Antonio 1</name>
    <dbReference type="NCBI Taxonomy" id="1237626"/>
    <lineage>
        <taxon>Eukaryota</taxon>
        <taxon>Sar</taxon>
        <taxon>Alveolata</taxon>
        <taxon>Apicomplexa</taxon>
        <taxon>Aconoidasida</taxon>
        <taxon>Haemosporida</taxon>
        <taxon>Plasmodiidae</taxon>
        <taxon>Plasmodium</taxon>
        <taxon>Plasmodium (Plasmodium)</taxon>
    </lineage>
</organism>
<keyword evidence="1" id="KW-1133">Transmembrane helix</keyword>
<gene>
    <name evidence="3" type="ORF">C922_04678</name>
</gene>
<sequence length="282" mass="33256">MKIRFRAKCASGSRKDLTPSRLLPLFNVILFLLFYVFLQVGESEDEILFEGATGGKTHQMVTHRMMSHPIGTYGLVTHNMRNLHDMPGNITRGFMDGEMRQWVTNEYESSQKLKGKNGQSDDLSNGGMNGAVLLMSKLSPKYLRKLVGDVYYNKINQLPKDIRPNDLFLIWNDIYRMEKNEFSIVEEDLWLACCQLAEENRISRQSKTNEWLRVYKDISHDLMEKELNDFNDLLIFISHGSFTKLDFTLFIYYKTISWRTFREALYRKWVKVLVRNFEAYRR</sequence>
<accession>W7AI33</accession>
<dbReference type="RefSeq" id="XP_008818479.1">
    <property type="nucleotide sequence ID" value="XM_008820257.1"/>
</dbReference>